<proteinExistence type="predicted"/>
<dbReference type="Proteomes" id="UP000280307">
    <property type="component" value="Unassembled WGS sequence"/>
</dbReference>
<gene>
    <name evidence="3" type="ORF">EI684_19520</name>
</gene>
<sequence length="637" mass="71027">MHLLLHLVARLHLWLALGLPLSSIAEERTTWELLVELLLGQERAATLAELGQRWGGLALLVGVIALLLTLFWKPLLEWLQQAFKQKLPQSQPPSPPSPDAEQLRQATTCYLERLQQDLARTTAIPIKNMLGSLPTSDYVPLQVAPRGAPPTAAEPIFAALIVQSPPPGLLLLGVAGSGKSHSLRFAALRLAQRWPSIPPQLVALGLRERDSLLPIYVRLQAWPACVAHLQQADPQQRKPSFLAALDALVYAQIKGDRDPADTPLRRFVSAHLAAENERCLLLLDGFDELPEQDRHTVQKELRQLQQREPRHRYVVTARPLADQEFTAYGFVERHLLPLQPAQIAQLWHNCWQAWGPGGAPTAQQEALLLQVQADPDLQPLVTNPLMLSAIARLATERVGLPQRRAAKLQRMVELLLSWRRNRLGAAAPLPEEHDATLLDSLGRFAFAMLVANTEQLTLEAYHSGHCWADLDPPPDPADRPTRAELYQDVQTVVLHTGLLRETQEGRYQFCFGFRDYLAAYWLANQQTYFGHFYARRADPAWRNILIFALSYATDTLRDYASVIKVVQDLRASEEPAAILLAAEALVEVNAGAGGWARKLETLRTPMLASLHALAQNATEADQAAQAQAWLNVLEERA</sequence>
<comment type="caution">
    <text evidence="3">The sequence shown here is derived from an EMBL/GenBank/DDBJ whole genome shotgun (WGS) entry which is preliminary data.</text>
</comment>
<dbReference type="SUPFAM" id="SSF52540">
    <property type="entry name" value="P-loop containing nucleoside triphosphate hydrolases"/>
    <property type="match status" value="1"/>
</dbReference>
<dbReference type="InterPro" id="IPR007111">
    <property type="entry name" value="NACHT_NTPase"/>
</dbReference>
<dbReference type="InterPro" id="IPR027417">
    <property type="entry name" value="P-loop_NTPase"/>
</dbReference>
<keyword evidence="1" id="KW-1133">Transmembrane helix</keyword>
<dbReference type="AlphaFoldDB" id="A0A426TSK4"/>
<organism evidence="3 4">
    <name type="scientific">Candidatus Viridilinea halotolerans</name>
    <dbReference type="NCBI Taxonomy" id="2491704"/>
    <lineage>
        <taxon>Bacteria</taxon>
        <taxon>Bacillati</taxon>
        <taxon>Chloroflexota</taxon>
        <taxon>Chloroflexia</taxon>
        <taxon>Chloroflexales</taxon>
        <taxon>Chloroflexineae</taxon>
        <taxon>Oscillochloridaceae</taxon>
        <taxon>Candidatus Viridilinea</taxon>
    </lineage>
</organism>
<reference evidence="3 4" key="1">
    <citation type="submission" date="2018-12" db="EMBL/GenBank/DDBJ databases">
        <title>Genome Sequence of Candidatus Viridilinea halotolerans isolated from saline sulfide-rich spring.</title>
        <authorList>
            <person name="Grouzdev D.S."/>
            <person name="Burganskaya E.I."/>
            <person name="Krutkina M.S."/>
            <person name="Sukhacheva M.V."/>
            <person name="Gorlenko V.M."/>
        </authorList>
    </citation>
    <scope>NUCLEOTIDE SEQUENCE [LARGE SCALE GENOMIC DNA]</scope>
    <source>
        <strain evidence="3">Chok-6</strain>
    </source>
</reference>
<name>A0A426TSK4_9CHLR</name>
<dbReference type="Gene3D" id="3.40.50.300">
    <property type="entry name" value="P-loop containing nucleotide triphosphate hydrolases"/>
    <property type="match status" value="1"/>
</dbReference>
<protein>
    <submittedName>
        <fullName evidence="3">NACHT domain-containing protein</fullName>
    </submittedName>
</protein>
<accession>A0A426TSK4</accession>
<evidence type="ECO:0000256" key="1">
    <source>
        <dbReference type="SAM" id="Phobius"/>
    </source>
</evidence>
<dbReference type="EMBL" id="RSAS01000810">
    <property type="protein sequence ID" value="RRR67107.1"/>
    <property type="molecule type" value="Genomic_DNA"/>
</dbReference>
<evidence type="ECO:0000313" key="3">
    <source>
        <dbReference type="EMBL" id="RRR67107.1"/>
    </source>
</evidence>
<dbReference type="Pfam" id="PF05729">
    <property type="entry name" value="NACHT"/>
    <property type="match status" value="1"/>
</dbReference>
<feature type="domain" description="NACHT" evidence="2">
    <location>
        <begin position="240"/>
        <end position="345"/>
    </location>
</feature>
<evidence type="ECO:0000313" key="4">
    <source>
        <dbReference type="Proteomes" id="UP000280307"/>
    </source>
</evidence>
<keyword evidence="1" id="KW-0812">Transmembrane</keyword>
<feature type="transmembrane region" description="Helical" evidence="1">
    <location>
        <begin position="54"/>
        <end position="76"/>
    </location>
</feature>
<evidence type="ECO:0000259" key="2">
    <source>
        <dbReference type="Pfam" id="PF05729"/>
    </source>
</evidence>
<keyword evidence="1" id="KW-0472">Membrane</keyword>